<dbReference type="InterPro" id="IPR029055">
    <property type="entry name" value="Ntn_hydrolases_N"/>
</dbReference>
<dbReference type="InterPro" id="IPR006426">
    <property type="entry name" value="Asn_synth_AEB"/>
</dbReference>
<gene>
    <name evidence="6" type="ORF">EZE20_09780</name>
</gene>
<protein>
    <recommendedName>
        <fullName evidence="3">asparagine synthase (glutamine-hydrolyzing)</fullName>
        <ecNumber evidence="3">6.3.5.4</ecNumber>
    </recommendedName>
</protein>
<evidence type="ECO:0000313" key="6">
    <source>
        <dbReference type="EMBL" id="TDB66040.1"/>
    </source>
</evidence>
<dbReference type="SUPFAM" id="SSF52402">
    <property type="entry name" value="Adenine nucleotide alpha hydrolases-like"/>
    <property type="match status" value="1"/>
</dbReference>
<evidence type="ECO:0000256" key="3">
    <source>
        <dbReference type="ARBA" id="ARBA00012737"/>
    </source>
</evidence>
<dbReference type="InterPro" id="IPR051786">
    <property type="entry name" value="ASN_synthetase/amidase"/>
</dbReference>
<reference evidence="6 7" key="1">
    <citation type="submission" date="2019-02" db="EMBL/GenBank/DDBJ databases">
        <title>Arundinibacter roseus gen. nov., sp. nov., a new member of the family Cytophagaceae.</title>
        <authorList>
            <person name="Szuroczki S."/>
            <person name="Khayer B."/>
            <person name="Sproer C."/>
            <person name="Toumi M."/>
            <person name="Szabo A."/>
            <person name="Felfoldi T."/>
            <person name="Schumann P."/>
            <person name="Toth E."/>
        </authorList>
    </citation>
    <scope>NUCLEOTIDE SEQUENCE [LARGE SCALE GENOMIC DNA]</scope>
    <source>
        <strain evidence="6 7">DMA-k-7a</strain>
    </source>
</reference>
<dbReference type="OrthoDB" id="9763290at2"/>
<evidence type="ECO:0000256" key="2">
    <source>
        <dbReference type="ARBA" id="ARBA00005752"/>
    </source>
</evidence>
<dbReference type="EC" id="6.3.5.4" evidence="3"/>
<accession>A0A4R4KDQ2</accession>
<evidence type="ECO:0000256" key="1">
    <source>
        <dbReference type="ARBA" id="ARBA00005187"/>
    </source>
</evidence>
<organism evidence="6 7">
    <name type="scientific">Arundinibacter roseus</name>
    <dbReference type="NCBI Taxonomy" id="2070510"/>
    <lineage>
        <taxon>Bacteria</taxon>
        <taxon>Pseudomonadati</taxon>
        <taxon>Bacteroidota</taxon>
        <taxon>Cytophagia</taxon>
        <taxon>Cytophagales</taxon>
        <taxon>Spirosomataceae</taxon>
        <taxon>Arundinibacter</taxon>
    </lineage>
</organism>
<dbReference type="RefSeq" id="WP_132117008.1">
    <property type="nucleotide sequence ID" value="NZ_SMJU01000005.1"/>
</dbReference>
<dbReference type="PANTHER" id="PTHR43284">
    <property type="entry name" value="ASPARAGINE SYNTHETASE (GLUTAMINE-HYDROLYZING)"/>
    <property type="match status" value="1"/>
</dbReference>
<keyword evidence="7" id="KW-1185">Reference proteome</keyword>
<dbReference type="CDD" id="cd01991">
    <property type="entry name" value="Asn_synthase_B_C"/>
    <property type="match status" value="1"/>
</dbReference>
<comment type="catalytic activity">
    <reaction evidence="4">
        <text>L-aspartate + L-glutamine + ATP + H2O = L-asparagine + L-glutamate + AMP + diphosphate + H(+)</text>
        <dbReference type="Rhea" id="RHEA:12228"/>
        <dbReference type="ChEBI" id="CHEBI:15377"/>
        <dbReference type="ChEBI" id="CHEBI:15378"/>
        <dbReference type="ChEBI" id="CHEBI:29985"/>
        <dbReference type="ChEBI" id="CHEBI:29991"/>
        <dbReference type="ChEBI" id="CHEBI:30616"/>
        <dbReference type="ChEBI" id="CHEBI:33019"/>
        <dbReference type="ChEBI" id="CHEBI:58048"/>
        <dbReference type="ChEBI" id="CHEBI:58359"/>
        <dbReference type="ChEBI" id="CHEBI:456215"/>
        <dbReference type="EC" id="6.3.5.4"/>
    </reaction>
</comment>
<dbReference type="InterPro" id="IPR001962">
    <property type="entry name" value="Asn_synthase"/>
</dbReference>
<evidence type="ECO:0000256" key="4">
    <source>
        <dbReference type="ARBA" id="ARBA00048741"/>
    </source>
</evidence>
<evidence type="ECO:0000313" key="7">
    <source>
        <dbReference type="Proteomes" id="UP000295706"/>
    </source>
</evidence>
<dbReference type="PANTHER" id="PTHR43284:SF1">
    <property type="entry name" value="ASPARAGINE SYNTHETASE"/>
    <property type="match status" value="1"/>
</dbReference>
<comment type="similarity">
    <text evidence="2">Belongs to the asparagine synthetase family.</text>
</comment>
<dbReference type="EMBL" id="SMJU01000005">
    <property type="protein sequence ID" value="TDB66040.1"/>
    <property type="molecule type" value="Genomic_DNA"/>
</dbReference>
<dbReference type="Gene3D" id="3.40.50.620">
    <property type="entry name" value="HUPs"/>
    <property type="match status" value="2"/>
</dbReference>
<dbReference type="Pfam" id="PF00733">
    <property type="entry name" value="Asn_synthase"/>
    <property type="match status" value="1"/>
</dbReference>
<dbReference type="PIRSF" id="PIRSF001589">
    <property type="entry name" value="Asn_synthetase_glu-h"/>
    <property type="match status" value="1"/>
</dbReference>
<dbReference type="GO" id="GO:0004066">
    <property type="term" value="F:asparagine synthase (glutamine-hydrolyzing) activity"/>
    <property type="evidence" value="ECO:0007669"/>
    <property type="project" value="UniProtKB-EC"/>
</dbReference>
<name>A0A4R4KDQ2_9BACT</name>
<dbReference type="GO" id="GO:0006529">
    <property type="term" value="P:asparagine biosynthetic process"/>
    <property type="evidence" value="ECO:0007669"/>
    <property type="project" value="InterPro"/>
</dbReference>
<proteinExistence type="inferred from homology"/>
<dbReference type="AlphaFoldDB" id="A0A4R4KDQ2"/>
<evidence type="ECO:0000259" key="5">
    <source>
        <dbReference type="Pfam" id="PF00733"/>
    </source>
</evidence>
<dbReference type="SUPFAM" id="SSF56235">
    <property type="entry name" value="N-terminal nucleophile aminohydrolases (Ntn hydrolases)"/>
    <property type="match status" value="1"/>
</dbReference>
<feature type="domain" description="Asparagine synthetase" evidence="5">
    <location>
        <begin position="169"/>
        <end position="561"/>
    </location>
</feature>
<comment type="caution">
    <text evidence="6">The sequence shown here is derived from an EMBL/GenBank/DDBJ whole genome shotgun (WGS) entry which is preliminary data.</text>
</comment>
<comment type="pathway">
    <text evidence="1">Amino-acid biosynthesis; L-asparagine biosynthesis; L-asparagine from L-aspartate (L-Gln route): step 1/1.</text>
</comment>
<dbReference type="Proteomes" id="UP000295706">
    <property type="component" value="Unassembled WGS sequence"/>
</dbReference>
<sequence>MNASAGFYDFTTHSLYLSYAYRQGIEVVSGDSLLRRIVPDLHQPTTYIELSPATQKFVLQRDLFGIVPLYYLYIPNKIFAFSTNIPLLRQFPEVHKYLRPNPRRIAEFLTWMSDSAPYTSATFLEPLLSVLPGHQLQCFEGKCTQKTWVTFDCESWRKLHTTEDFGQAFRRQFRSSVQQAVGSASAPIAHLSGGLDSSSVVCMVRDVQPQTPLHTLYATTETALTDEAPYAQTVAQQVGSTHHEVSPSENDLEALEEITRLLGQPENMIVSPAFHLTLSRYAQNLGGDVLLSGHDGDSIIGHGLEYLEQLMKAEKWQELKTLLKQRAALTSLTYLHPDWDSFSITRKEKYYQQYFWMWYLPGLYKSKSLPEFVRYCLQLVRHFDISSGFLLKRGFQKLRRKVDSSQKTLLPVLRKEWQYTPKTQGTPTLSETLRGSLPATLQYAFDDVFYREAIVINEEYYALGTHVGCSYAFPFYDQKLFEICLSAPVELKYYHGLGRGVLREGMRGLLPDSVRERVGKANFGTYGRLAALRLYEQAGDYLSPNSGVWTYVDQAHFEKAVHIIRHPEKTPELTNRAQFYVYKTIYLAVWLHQLSES</sequence>
<dbReference type="InterPro" id="IPR014729">
    <property type="entry name" value="Rossmann-like_a/b/a_fold"/>
</dbReference>